<evidence type="ECO:0000313" key="5">
    <source>
        <dbReference type="EMBL" id="GAT69932.1"/>
    </source>
</evidence>
<dbReference type="InterPro" id="IPR057326">
    <property type="entry name" value="KR_dom"/>
</dbReference>
<dbReference type="InterPro" id="IPR020904">
    <property type="entry name" value="Sc_DH/Rdtase_CS"/>
</dbReference>
<feature type="region of interest" description="Disordered" evidence="3">
    <location>
        <begin position="1"/>
        <end position="25"/>
    </location>
</feature>
<dbReference type="AlphaFoldDB" id="A0A171DLZ2"/>
<dbReference type="FunFam" id="3.40.50.720:FF:000084">
    <property type="entry name" value="Short-chain dehydrogenase reductase"/>
    <property type="match status" value="1"/>
</dbReference>
<keyword evidence="2" id="KW-0560">Oxidoreductase</keyword>
<dbReference type="CDD" id="cd05233">
    <property type="entry name" value="SDR_c"/>
    <property type="match status" value="1"/>
</dbReference>
<protein>
    <submittedName>
        <fullName evidence="5">3-oxoacyl-ACP reductase</fullName>
    </submittedName>
</protein>
<dbReference type="Gene3D" id="3.40.50.720">
    <property type="entry name" value="NAD(P)-binding Rossmann-like Domain"/>
    <property type="match status" value="1"/>
</dbReference>
<dbReference type="InterPro" id="IPR036291">
    <property type="entry name" value="NAD(P)-bd_dom_sf"/>
</dbReference>
<comment type="caution">
    <text evidence="5">The sequence shown here is derived from an EMBL/GenBank/DDBJ whole genome shotgun (WGS) entry which is preliminary data.</text>
</comment>
<name>A0A171DLZ2_9ACTN</name>
<evidence type="ECO:0000256" key="3">
    <source>
        <dbReference type="SAM" id="MobiDB-lite"/>
    </source>
</evidence>
<evidence type="ECO:0000313" key="6">
    <source>
        <dbReference type="Proteomes" id="UP000077701"/>
    </source>
</evidence>
<dbReference type="Pfam" id="PF13561">
    <property type="entry name" value="adh_short_C2"/>
    <property type="match status" value="1"/>
</dbReference>
<dbReference type="RefSeq" id="WP_231647554.1">
    <property type="nucleotide sequence ID" value="NZ_BDCX01000015.1"/>
</dbReference>
<dbReference type="PROSITE" id="PS00061">
    <property type="entry name" value="ADH_SHORT"/>
    <property type="match status" value="1"/>
</dbReference>
<accession>A0A171DLZ2</accession>
<dbReference type="PRINTS" id="PR00081">
    <property type="entry name" value="GDHRDH"/>
</dbReference>
<dbReference type="SMART" id="SM00822">
    <property type="entry name" value="PKS_KR"/>
    <property type="match status" value="1"/>
</dbReference>
<dbReference type="SUPFAM" id="SSF51735">
    <property type="entry name" value="NAD(P)-binding Rossmann-fold domains"/>
    <property type="match status" value="1"/>
</dbReference>
<evidence type="ECO:0000259" key="4">
    <source>
        <dbReference type="SMART" id="SM00822"/>
    </source>
</evidence>
<evidence type="ECO:0000256" key="1">
    <source>
        <dbReference type="ARBA" id="ARBA00006484"/>
    </source>
</evidence>
<dbReference type="EMBL" id="BDCX01000015">
    <property type="protein sequence ID" value="GAT69932.1"/>
    <property type="molecule type" value="Genomic_DNA"/>
</dbReference>
<reference evidence="5 6" key="1">
    <citation type="journal article" date="2016" name="Genome Announc.">
        <title>Draft Genome Sequence of Planomonospora sphaerica JCM9374, a Rare Actinomycete.</title>
        <authorList>
            <person name="Dohra H."/>
            <person name="Suzuki T."/>
            <person name="Inoue Y."/>
            <person name="Kodani S."/>
        </authorList>
    </citation>
    <scope>NUCLEOTIDE SEQUENCE [LARGE SCALE GENOMIC DNA]</scope>
    <source>
        <strain evidence="5 6">JCM 9374</strain>
    </source>
</reference>
<keyword evidence="6" id="KW-1185">Reference proteome</keyword>
<dbReference type="GO" id="GO:0016491">
    <property type="term" value="F:oxidoreductase activity"/>
    <property type="evidence" value="ECO:0007669"/>
    <property type="project" value="UniProtKB-KW"/>
</dbReference>
<dbReference type="STRING" id="161355.PS9374_05612"/>
<comment type="similarity">
    <text evidence="1">Belongs to the short-chain dehydrogenases/reductases (SDR) family.</text>
</comment>
<gene>
    <name evidence="5" type="ORF">PS9374_05612</name>
</gene>
<dbReference type="PANTHER" id="PTHR43639">
    <property type="entry name" value="OXIDOREDUCTASE, SHORT-CHAIN DEHYDROGENASE/REDUCTASE FAMILY (AFU_ORTHOLOGUE AFUA_5G02870)"/>
    <property type="match status" value="1"/>
</dbReference>
<evidence type="ECO:0000256" key="2">
    <source>
        <dbReference type="ARBA" id="ARBA00023002"/>
    </source>
</evidence>
<feature type="domain" description="Ketoreductase" evidence="4">
    <location>
        <begin position="35"/>
        <end position="210"/>
    </location>
</feature>
<dbReference type="PANTHER" id="PTHR43639:SF1">
    <property type="entry name" value="SHORT-CHAIN DEHYDROGENASE_REDUCTASE FAMILY PROTEIN"/>
    <property type="match status" value="1"/>
</dbReference>
<dbReference type="PRINTS" id="PR00080">
    <property type="entry name" value="SDRFAMILY"/>
</dbReference>
<sequence length="281" mass="29087">MSGTSRHRGSAAVPPLRVGGGCSETGDRVGSLDGKTAIVTGAGQGVGRGIALALASEGASVAVLGRTPAKLEKTCGLIRERGAEAEPFPCDVSDTDAVPDVVARVAARFGGIDILVNNAYSGAFGPLLAMSDDDFQRGFRSGPFAAFAFMRACHPHLKRRGGGSIVNLVSSAMVRWDPSTYGAYAAAKQAIRSLTRTAAAEWGADGIRANSIAPHAISPGLRWWMEANPAEAEEFRRTIPLGYVGDCEEDIGRAVVALVGPGMRYLTGATVPLDGGQANFG</sequence>
<dbReference type="InterPro" id="IPR002347">
    <property type="entry name" value="SDR_fam"/>
</dbReference>
<organism evidence="5 6">
    <name type="scientific">Planomonospora sphaerica</name>
    <dbReference type="NCBI Taxonomy" id="161355"/>
    <lineage>
        <taxon>Bacteria</taxon>
        <taxon>Bacillati</taxon>
        <taxon>Actinomycetota</taxon>
        <taxon>Actinomycetes</taxon>
        <taxon>Streptosporangiales</taxon>
        <taxon>Streptosporangiaceae</taxon>
        <taxon>Planomonospora</taxon>
    </lineage>
</organism>
<dbReference type="Proteomes" id="UP000077701">
    <property type="component" value="Unassembled WGS sequence"/>
</dbReference>
<proteinExistence type="inferred from homology"/>
<reference evidence="6" key="2">
    <citation type="submission" date="2016-04" db="EMBL/GenBank/DDBJ databases">
        <title>Planomonospora sphaerica JCM9374 whole genome shotgun sequence.</title>
        <authorList>
            <person name="Suzuki T."/>
            <person name="Dohra H."/>
            <person name="Kodani S."/>
        </authorList>
    </citation>
    <scope>NUCLEOTIDE SEQUENCE [LARGE SCALE GENOMIC DNA]</scope>
    <source>
        <strain evidence="6">JCM 9374</strain>
    </source>
</reference>